<organism evidence="1 2">
    <name type="scientific">Nepenthes gracilis</name>
    <name type="common">Slender pitcher plant</name>
    <dbReference type="NCBI Taxonomy" id="150966"/>
    <lineage>
        <taxon>Eukaryota</taxon>
        <taxon>Viridiplantae</taxon>
        <taxon>Streptophyta</taxon>
        <taxon>Embryophyta</taxon>
        <taxon>Tracheophyta</taxon>
        <taxon>Spermatophyta</taxon>
        <taxon>Magnoliopsida</taxon>
        <taxon>eudicotyledons</taxon>
        <taxon>Gunneridae</taxon>
        <taxon>Pentapetalae</taxon>
        <taxon>Caryophyllales</taxon>
        <taxon>Nepenthaceae</taxon>
        <taxon>Nepenthes</taxon>
    </lineage>
</organism>
<proteinExistence type="predicted"/>
<evidence type="ECO:0000313" key="2">
    <source>
        <dbReference type="Proteomes" id="UP001279734"/>
    </source>
</evidence>
<comment type="caution">
    <text evidence="1">The sequence shown here is derived from an EMBL/GenBank/DDBJ whole genome shotgun (WGS) entry which is preliminary data.</text>
</comment>
<evidence type="ECO:0000313" key="1">
    <source>
        <dbReference type="EMBL" id="GMH17593.1"/>
    </source>
</evidence>
<reference evidence="1" key="1">
    <citation type="submission" date="2023-05" db="EMBL/GenBank/DDBJ databases">
        <title>Nepenthes gracilis genome sequencing.</title>
        <authorList>
            <person name="Fukushima K."/>
        </authorList>
    </citation>
    <scope>NUCLEOTIDE SEQUENCE</scope>
    <source>
        <strain evidence="1">SING2019-196</strain>
    </source>
</reference>
<gene>
    <name evidence="1" type="ORF">Nepgr_019434</name>
</gene>
<sequence>MEFDPGAVGKDKLNSGFLVKLPLIIARSKLKFIGAGASNWEARINGEMDQICRHRRRQDTCVAWPSFPQEADSKKRKFDR</sequence>
<name>A0AAD3XUD4_NEPGR</name>
<keyword evidence="2" id="KW-1185">Reference proteome</keyword>
<dbReference type="AlphaFoldDB" id="A0AAD3XUD4"/>
<accession>A0AAD3XUD4</accession>
<dbReference type="Proteomes" id="UP001279734">
    <property type="component" value="Unassembled WGS sequence"/>
</dbReference>
<protein>
    <submittedName>
        <fullName evidence="1">Uncharacterized protein</fullName>
    </submittedName>
</protein>
<dbReference type="EMBL" id="BSYO01000018">
    <property type="protein sequence ID" value="GMH17593.1"/>
    <property type="molecule type" value="Genomic_DNA"/>
</dbReference>